<proteinExistence type="predicted"/>
<evidence type="ECO:0000313" key="3">
    <source>
        <dbReference type="EMBL" id="SOD79479.1"/>
    </source>
</evidence>
<dbReference type="OrthoDB" id="9767236at2"/>
<dbReference type="Gene3D" id="3.40.50.1460">
    <property type="match status" value="1"/>
</dbReference>
<organism evidence="3 4">
    <name type="scientific">Spirosoma fluviale</name>
    <dbReference type="NCBI Taxonomy" id="1597977"/>
    <lineage>
        <taxon>Bacteria</taxon>
        <taxon>Pseudomonadati</taxon>
        <taxon>Bacteroidota</taxon>
        <taxon>Cytophagia</taxon>
        <taxon>Cytophagales</taxon>
        <taxon>Cytophagaceae</taxon>
        <taxon>Spirosoma</taxon>
    </lineage>
</organism>
<feature type="chain" id="PRO_5013352633" evidence="1">
    <location>
        <begin position="22"/>
        <end position="261"/>
    </location>
</feature>
<dbReference type="InterPro" id="IPR018247">
    <property type="entry name" value="EF_Hand_1_Ca_BS"/>
</dbReference>
<dbReference type="AlphaFoldDB" id="A0A286F906"/>
<accession>A0A286F906</accession>
<dbReference type="InterPro" id="IPR029030">
    <property type="entry name" value="Caspase-like_dom_sf"/>
</dbReference>
<keyword evidence="4" id="KW-1185">Reference proteome</keyword>
<dbReference type="PROSITE" id="PS00018">
    <property type="entry name" value="EF_HAND_1"/>
    <property type="match status" value="1"/>
</dbReference>
<dbReference type="InterPro" id="IPR011600">
    <property type="entry name" value="Pept_C14_caspase"/>
</dbReference>
<feature type="signal peptide" evidence="1">
    <location>
        <begin position="1"/>
        <end position="21"/>
    </location>
</feature>
<gene>
    <name evidence="3" type="ORF">SAMN06269250_0973</name>
</gene>
<dbReference type="RefSeq" id="WP_097124641.1">
    <property type="nucleotide sequence ID" value="NZ_OCNH01000001.1"/>
</dbReference>
<keyword evidence="1" id="KW-0732">Signal</keyword>
<reference evidence="4" key="1">
    <citation type="submission" date="2017-09" db="EMBL/GenBank/DDBJ databases">
        <authorList>
            <person name="Varghese N."/>
            <person name="Submissions S."/>
        </authorList>
    </citation>
    <scope>NUCLEOTIDE SEQUENCE [LARGE SCALE GENOMIC DNA]</scope>
    <source>
        <strain evidence="4">DSM 29961</strain>
    </source>
</reference>
<dbReference type="Pfam" id="PF00656">
    <property type="entry name" value="Peptidase_C14"/>
    <property type="match status" value="1"/>
</dbReference>
<dbReference type="GO" id="GO:0006508">
    <property type="term" value="P:proteolysis"/>
    <property type="evidence" value="ECO:0007669"/>
    <property type="project" value="InterPro"/>
</dbReference>
<evidence type="ECO:0000313" key="4">
    <source>
        <dbReference type="Proteomes" id="UP000219452"/>
    </source>
</evidence>
<evidence type="ECO:0000256" key="1">
    <source>
        <dbReference type="SAM" id="SignalP"/>
    </source>
</evidence>
<dbReference type="GO" id="GO:0004197">
    <property type="term" value="F:cysteine-type endopeptidase activity"/>
    <property type="evidence" value="ECO:0007669"/>
    <property type="project" value="InterPro"/>
</dbReference>
<sequence length="261" mass="28307">MLTKLLLAFGLLLSSQQQVFAGQTYAVVVGISDYEALSYATGDLRFADRDARQFAAFLQSKSGGSVPAANIRLLTNRQATQAAILQQLNVFRQATEADRIILYFSGHGMPDSFVPYDVVPGNPAGLLTYRDIKAAFYQSSATTKLCIADACLSGGMSRKGVTQRNSGQIVTQNTADRSNVAMILASRSTQSAVEDGRLGGGAFTYFLLRGLSGQADLNGNGIVTIKELHQYISPQLKKRTQGRQTPMFYGRFSDNLPLAYH</sequence>
<name>A0A286F906_9BACT</name>
<evidence type="ECO:0000259" key="2">
    <source>
        <dbReference type="Pfam" id="PF00656"/>
    </source>
</evidence>
<feature type="domain" description="Peptidase C14 caspase" evidence="2">
    <location>
        <begin position="25"/>
        <end position="251"/>
    </location>
</feature>
<protein>
    <submittedName>
        <fullName evidence="3">Uncharacterized protein, contains caspase domain</fullName>
    </submittedName>
</protein>
<dbReference type="SUPFAM" id="SSF52129">
    <property type="entry name" value="Caspase-like"/>
    <property type="match status" value="1"/>
</dbReference>
<dbReference type="Proteomes" id="UP000219452">
    <property type="component" value="Unassembled WGS sequence"/>
</dbReference>
<dbReference type="EMBL" id="OCNH01000001">
    <property type="protein sequence ID" value="SOD79479.1"/>
    <property type="molecule type" value="Genomic_DNA"/>
</dbReference>